<evidence type="ECO:0000313" key="9">
    <source>
        <dbReference type="Proteomes" id="UP001231189"/>
    </source>
</evidence>
<organism evidence="8 9">
    <name type="scientific">Lolium multiflorum</name>
    <name type="common">Italian ryegrass</name>
    <name type="synonym">Lolium perenne subsp. multiflorum</name>
    <dbReference type="NCBI Taxonomy" id="4521"/>
    <lineage>
        <taxon>Eukaryota</taxon>
        <taxon>Viridiplantae</taxon>
        <taxon>Streptophyta</taxon>
        <taxon>Embryophyta</taxon>
        <taxon>Tracheophyta</taxon>
        <taxon>Spermatophyta</taxon>
        <taxon>Magnoliopsida</taxon>
        <taxon>Liliopsida</taxon>
        <taxon>Poales</taxon>
        <taxon>Poaceae</taxon>
        <taxon>BOP clade</taxon>
        <taxon>Pooideae</taxon>
        <taxon>Poodae</taxon>
        <taxon>Poeae</taxon>
        <taxon>Poeae Chloroplast Group 2 (Poeae type)</taxon>
        <taxon>Loliodinae</taxon>
        <taxon>Loliinae</taxon>
        <taxon>Lolium</taxon>
    </lineage>
</organism>
<dbReference type="PANTHER" id="PTHR31391:SF141">
    <property type="entry name" value="TF-B3 DOMAIN-CONTAINING PROTEIN"/>
    <property type="match status" value="1"/>
</dbReference>
<evidence type="ECO:0000256" key="5">
    <source>
        <dbReference type="ARBA" id="ARBA00023242"/>
    </source>
</evidence>
<dbReference type="InterPro" id="IPR015300">
    <property type="entry name" value="DNA-bd_pseudobarrel_sf"/>
</dbReference>
<keyword evidence="3" id="KW-0238">DNA-binding</keyword>
<feature type="domain" description="TF-B3" evidence="7">
    <location>
        <begin position="111"/>
        <end position="204"/>
    </location>
</feature>
<keyword evidence="2" id="KW-0805">Transcription regulation</keyword>
<comment type="subcellular location">
    <subcellularLocation>
        <location evidence="1">Nucleus</location>
    </subcellularLocation>
</comment>
<dbReference type="SMART" id="SM01019">
    <property type="entry name" value="B3"/>
    <property type="match status" value="3"/>
</dbReference>
<keyword evidence="9" id="KW-1185">Reference proteome</keyword>
<name>A0AAD8VXQ8_LOLMU</name>
<dbReference type="PROSITE" id="PS50863">
    <property type="entry name" value="B3"/>
    <property type="match status" value="3"/>
</dbReference>
<comment type="caution">
    <text evidence="8">The sequence shown here is derived from an EMBL/GenBank/DDBJ whole genome shotgun (WGS) entry which is preliminary data.</text>
</comment>
<feature type="domain" description="TF-B3" evidence="7">
    <location>
        <begin position="324"/>
        <end position="422"/>
    </location>
</feature>
<dbReference type="Pfam" id="PF02362">
    <property type="entry name" value="B3"/>
    <property type="match status" value="3"/>
</dbReference>
<feature type="compositionally biased region" description="Polar residues" evidence="6">
    <location>
        <begin position="252"/>
        <end position="266"/>
    </location>
</feature>
<dbReference type="SUPFAM" id="SSF101936">
    <property type="entry name" value="DNA-binding pseudobarrel domain"/>
    <property type="match status" value="3"/>
</dbReference>
<evidence type="ECO:0000256" key="4">
    <source>
        <dbReference type="ARBA" id="ARBA00023163"/>
    </source>
</evidence>
<dbReference type="InterPro" id="IPR044837">
    <property type="entry name" value="REM16-like"/>
</dbReference>
<evidence type="ECO:0000256" key="2">
    <source>
        <dbReference type="ARBA" id="ARBA00023015"/>
    </source>
</evidence>
<protein>
    <recommendedName>
        <fullName evidence="7">TF-B3 domain-containing protein</fullName>
    </recommendedName>
</protein>
<dbReference type="AlphaFoldDB" id="A0AAD8VXQ8"/>
<evidence type="ECO:0000259" key="7">
    <source>
        <dbReference type="PROSITE" id="PS50863"/>
    </source>
</evidence>
<sequence>MRALAEGRACSKMQLFLCFHSIQGVSRVAEASPLRRGFGVCRLAVIHQSKSDASLPQGGLQVIRSQARILYQICWEKGHSRRRSDQWMDKSCTGCKQYIAHQYWDHMDTRKKRFLKPMLGDFRNGVTIPEKFVRSIGGQISELVKLETPDGNTHNVHVANELNNLVLRSGWSIFASVYGLEEGDFLRFKYNGDSHFKVEIYDPTACEKESSCVVMKRNPGPQKQSVPRDNPMPSPEGERLDTRHNGCYGDSWKTTKINPEGSSPQKPTKKEAPSSEGIQNSMNSGEVQTSTRSRYFSATECNLTNAHKAEVDKIVQNARQEIPPYVKTMASTTLVDGFLVICNDYAIKYLPREDEIITLCHANNSNKWGVHFKINTDGTYHLSAGWLGFVQDNKLQEGDTCVFEVLKDPRSFTMKVHLLKANYHHPPGFVSSANVLRPEDNVRYSRFTVLKGMLKTKVYEKVADIKSENPIFVSVMLKSNIGGNSPNLAFSMDYARDYLPTESQIIRLHRPGESTTWKTLFKIHDGRRWLVRGWRQFCNDNKLKLHDVCLLERMKNKKKLRMMVRIIRKEEYY</sequence>
<accession>A0AAD8VXQ8</accession>
<dbReference type="Gene3D" id="2.40.330.10">
    <property type="entry name" value="DNA-binding pseudobarrel domain"/>
    <property type="match status" value="3"/>
</dbReference>
<evidence type="ECO:0000313" key="8">
    <source>
        <dbReference type="EMBL" id="KAK1626194.1"/>
    </source>
</evidence>
<keyword evidence="4" id="KW-0804">Transcription</keyword>
<feature type="domain" description="TF-B3" evidence="7">
    <location>
        <begin position="473"/>
        <end position="570"/>
    </location>
</feature>
<feature type="region of interest" description="Disordered" evidence="6">
    <location>
        <begin position="216"/>
        <end position="291"/>
    </location>
</feature>
<dbReference type="InterPro" id="IPR003340">
    <property type="entry name" value="B3_DNA-bd"/>
</dbReference>
<dbReference type="GO" id="GO:0005634">
    <property type="term" value="C:nucleus"/>
    <property type="evidence" value="ECO:0007669"/>
    <property type="project" value="UniProtKB-SubCell"/>
</dbReference>
<reference evidence="8" key="1">
    <citation type="submission" date="2023-07" db="EMBL/GenBank/DDBJ databases">
        <title>A chromosome-level genome assembly of Lolium multiflorum.</title>
        <authorList>
            <person name="Chen Y."/>
            <person name="Copetti D."/>
            <person name="Kolliker R."/>
            <person name="Studer B."/>
        </authorList>
    </citation>
    <scope>NUCLEOTIDE SEQUENCE</scope>
    <source>
        <strain evidence="8">02402/16</strain>
        <tissue evidence="8">Leaf</tissue>
    </source>
</reference>
<evidence type="ECO:0000256" key="6">
    <source>
        <dbReference type="SAM" id="MobiDB-lite"/>
    </source>
</evidence>
<dbReference type="PANTHER" id="PTHR31391">
    <property type="entry name" value="B3 DOMAIN-CONTAINING PROTEIN OS11G0197600-RELATED"/>
    <property type="match status" value="1"/>
</dbReference>
<evidence type="ECO:0000256" key="1">
    <source>
        <dbReference type="ARBA" id="ARBA00004123"/>
    </source>
</evidence>
<gene>
    <name evidence="8" type="ORF">QYE76_000509</name>
</gene>
<dbReference type="Proteomes" id="UP001231189">
    <property type="component" value="Unassembled WGS sequence"/>
</dbReference>
<dbReference type="CDD" id="cd10017">
    <property type="entry name" value="B3_DNA"/>
    <property type="match status" value="3"/>
</dbReference>
<proteinExistence type="predicted"/>
<evidence type="ECO:0000256" key="3">
    <source>
        <dbReference type="ARBA" id="ARBA00023125"/>
    </source>
</evidence>
<feature type="compositionally biased region" description="Polar residues" evidence="6">
    <location>
        <begin position="276"/>
        <end position="291"/>
    </location>
</feature>
<dbReference type="GO" id="GO:0003677">
    <property type="term" value="F:DNA binding"/>
    <property type="evidence" value="ECO:0007669"/>
    <property type="project" value="UniProtKB-KW"/>
</dbReference>
<dbReference type="EMBL" id="JAUUTY010000005">
    <property type="protein sequence ID" value="KAK1626194.1"/>
    <property type="molecule type" value="Genomic_DNA"/>
</dbReference>
<keyword evidence="5" id="KW-0539">Nucleus</keyword>